<evidence type="ECO:0008006" key="4">
    <source>
        <dbReference type="Google" id="ProtNLM"/>
    </source>
</evidence>
<keyword evidence="3" id="KW-1185">Reference proteome</keyword>
<feature type="region of interest" description="Disordered" evidence="1">
    <location>
        <begin position="434"/>
        <end position="569"/>
    </location>
</feature>
<feature type="region of interest" description="Disordered" evidence="1">
    <location>
        <begin position="1"/>
        <end position="43"/>
    </location>
</feature>
<evidence type="ECO:0000313" key="3">
    <source>
        <dbReference type="Proteomes" id="UP000292702"/>
    </source>
</evidence>
<comment type="caution">
    <text evidence="2">The sequence shown here is derived from an EMBL/GenBank/DDBJ whole genome shotgun (WGS) entry which is preliminary data.</text>
</comment>
<dbReference type="OrthoDB" id="124582at2759"/>
<protein>
    <recommendedName>
        <fullName evidence="4">Prolyl 4-hydroxylase alpha subunit Fe(2+) 2OG dioxygenase domain-containing protein</fullName>
    </recommendedName>
</protein>
<feature type="compositionally biased region" description="Basic residues" evidence="1">
    <location>
        <begin position="506"/>
        <end position="516"/>
    </location>
</feature>
<dbReference type="Proteomes" id="UP000292702">
    <property type="component" value="Unassembled WGS sequence"/>
</dbReference>
<feature type="compositionally biased region" description="Acidic residues" evidence="1">
    <location>
        <begin position="24"/>
        <end position="43"/>
    </location>
</feature>
<dbReference type="PANTHER" id="PTHR33099:SF13">
    <property type="entry name" value="F-BOX DOMAIN-CONTAINING PROTEIN-RELATED"/>
    <property type="match status" value="1"/>
</dbReference>
<dbReference type="EMBL" id="RWJN01000189">
    <property type="protein sequence ID" value="TCD65290.1"/>
    <property type="molecule type" value="Genomic_DNA"/>
</dbReference>
<evidence type="ECO:0000256" key="1">
    <source>
        <dbReference type="SAM" id="MobiDB-lite"/>
    </source>
</evidence>
<dbReference type="Gene3D" id="2.60.120.620">
    <property type="entry name" value="q2cbj1_9rhob like domain"/>
    <property type="match status" value="1"/>
</dbReference>
<name>A0A4R0RBB2_9APHY</name>
<evidence type="ECO:0000313" key="2">
    <source>
        <dbReference type="EMBL" id="TCD65290.1"/>
    </source>
</evidence>
<sequence>MARTKQTARRTAPPKPAVTRGSGDDLEEDEDTQDQQYGDEEEDIIQSLGIRKTGTIGLPLNERDAWEIWESAFQAGRYGAGEDNGGGMNICELDFESVTFDNPEWKDLLTGVVKAVCEGLGVDFMKSKPRCDFEKLILLTAGSHSIPHVDDEVTAGTFATVLIVLPSTFEGGETHLSHTGLSTIYDSSTTSAYKTTVMAWYTGVTHEIKPVTSGYQLAMVYKLVHTTNAPRPVLKTNQKATQRLRDILHDWQNTSSNKPEKILMLLDHKYEHEDLRASELQGTDVVKVGILSTLTREPALSKFQLGLATVVFWLNGSGSDPHIARRRNPNWTSDEEGDWYMEHGLQGGGTNLKFNDVEETEIEVKAFVDLEGRKIKGKTLQWDADKEVVPVPHMLVRELERFKFEKQDVDEFLGDGFWSLTRYRRTVLVIRPVHGSSKPNSSRPAANPAAVAGPSRVRPLESPVSPPRAKRTKLTARKSGQPIAKPQPPEINSSDEEKSVAPPPVKRTKQTARKTGKPVIRPQPPKIGSSSEARTRGDSVAPPPAKRTKLTARKTGTVVKPAPEVIDLT</sequence>
<organism evidence="2 3">
    <name type="scientific">Steccherinum ochraceum</name>
    <dbReference type="NCBI Taxonomy" id="92696"/>
    <lineage>
        <taxon>Eukaryota</taxon>
        <taxon>Fungi</taxon>
        <taxon>Dikarya</taxon>
        <taxon>Basidiomycota</taxon>
        <taxon>Agaricomycotina</taxon>
        <taxon>Agaricomycetes</taxon>
        <taxon>Polyporales</taxon>
        <taxon>Steccherinaceae</taxon>
        <taxon>Steccherinum</taxon>
    </lineage>
</organism>
<reference evidence="2 3" key="1">
    <citation type="submission" date="2018-11" db="EMBL/GenBank/DDBJ databases">
        <title>Genome assembly of Steccherinum ochraceum LE-BIN_3174, the white-rot fungus of the Steccherinaceae family (The Residual Polyporoid clade, Polyporales, Basidiomycota).</title>
        <authorList>
            <person name="Fedorova T.V."/>
            <person name="Glazunova O.A."/>
            <person name="Landesman E.O."/>
            <person name="Moiseenko K.V."/>
            <person name="Psurtseva N.V."/>
            <person name="Savinova O.S."/>
            <person name="Shakhova N.V."/>
            <person name="Tyazhelova T.V."/>
            <person name="Vasina D.V."/>
        </authorList>
    </citation>
    <scope>NUCLEOTIDE SEQUENCE [LARGE SCALE GENOMIC DNA]</scope>
    <source>
        <strain evidence="2 3">LE-BIN_3174</strain>
    </source>
</reference>
<dbReference type="AlphaFoldDB" id="A0A4R0RBB2"/>
<proteinExistence type="predicted"/>
<feature type="compositionally biased region" description="Low complexity" evidence="1">
    <location>
        <begin position="436"/>
        <end position="455"/>
    </location>
</feature>
<gene>
    <name evidence="2" type="ORF">EIP91_002852</name>
</gene>
<dbReference type="PANTHER" id="PTHR33099">
    <property type="entry name" value="FE2OG DIOXYGENASE DOMAIN-CONTAINING PROTEIN"/>
    <property type="match status" value="1"/>
</dbReference>
<dbReference type="STRING" id="92696.A0A4R0RBB2"/>
<accession>A0A4R0RBB2</accession>